<dbReference type="GO" id="GO:0004519">
    <property type="term" value="F:endonuclease activity"/>
    <property type="evidence" value="ECO:0007669"/>
    <property type="project" value="UniProtKB-KW"/>
</dbReference>
<dbReference type="AlphaFoldDB" id="A0AAX0HCS4"/>
<dbReference type="EMBL" id="LFLK01000002">
    <property type="protein sequence ID" value="OCR91423.1"/>
    <property type="molecule type" value="Genomic_DNA"/>
</dbReference>
<evidence type="ECO:0000313" key="1">
    <source>
        <dbReference type="EMBL" id="OCR91423.1"/>
    </source>
</evidence>
<dbReference type="Proteomes" id="UP000093100">
    <property type="component" value="Unassembled WGS sequence"/>
</dbReference>
<comment type="caution">
    <text evidence="1">The sequence shown here is derived from an EMBL/GenBank/DDBJ whole genome shotgun (WGS) entry which is preliminary data.</text>
</comment>
<organism evidence="1 2">
    <name type="scientific">Campylobacter fetus subsp. testudinum</name>
    <dbReference type="NCBI Taxonomy" id="1507806"/>
    <lineage>
        <taxon>Bacteria</taxon>
        <taxon>Pseudomonadati</taxon>
        <taxon>Campylobacterota</taxon>
        <taxon>Epsilonproteobacteria</taxon>
        <taxon>Campylobacterales</taxon>
        <taxon>Campylobacteraceae</taxon>
        <taxon>Campylobacter</taxon>
    </lineage>
</organism>
<keyword evidence="1" id="KW-0255">Endonuclease</keyword>
<gene>
    <name evidence="1" type="ORF">CFT12S02225_02690</name>
</gene>
<proteinExistence type="predicted"/>
<accession>A0AAX0HCS4</accession>
<keyword evidence="1" id="KW-0540">Nuclease</keyword>
<dbReference type="Gene3D" id="3.40.91.50">
    <property type="match status" value="1"/>
</dbReference>
<name>A0AAX0HCS4_CAMFE</name>
<dbReference type="InterPro" id="IPR018573">
    <property type="entry name" value="Restrct_endonuc_II_AlwI"/>
</dbReference>
<keyword evidence="1" id="KW-0378">Hydrolase</keyword>
<dbReference type="Pfam" id="PF09491">
    <property type="entry name" value="RE_AlwI"/>
    <property type="match status" value="2"/>
</dbReference>
<protein>
    <submittedName>
        <fullName evidence="1">Restriction endonuclease</fullName>
    </submittedName>
</protein>
<reference evidence="1 2" key="1">
    <citation type="journal article" date="2016" name="Genome Biol. Evol.">
        <title>Comparative Genomics of Campylobacter fetus from Reptiles and Mammals Reveals Divergent Evolution in Host-Associated Lineages.</title>
        <authorList>
            <person name="Gilbert M.J."/>
            <person name="Miller W.G."/>
            <person name="Yee E."/>
            <person name="Zomer A.L."/>
            <person name="van der Graaf-van Bloois L."/>
            <person name="Fitzgerald C."/>
            <person name="Forbes K.J."/>
            <person name="Meric G."/>
            <person name="Sheppard S.K."/>
            <person name="Wagenaar J.A."/>
            <person name="Duim B."/>
        </authorList>
    </citation>
    <scope>NUCLEOTIDE SEQUENCE [LARGE SCALE GENOMIC DNA]</scope>
    <source>
        <strain evidence="1 2">12S02225-3</strain>
    </source>
</reference>
<dbReference type="RefSeq" id="WP_065840946.1">
    <property type="nucleotide sequence ID" value="NZ_LFLK01000002.1"/>
</dbReference>
<evidence type="ECO:0000313" key="2">
    <source>
        <dbReference type="Proteomes" id="UP000093100"/>
    </source>
</evidence>
<sequence length="538" mass="62917">MHNADQKILSFSTTMRNPARMGYFLVALMEFENQTLTHEIIMQIVKRVLDFRLYKPTSLKNKQELNVKFSDKNYKFNNTELEKIIKISPQNHKERGFDKGWESRFDTWYKLMSEFGFCYYAKDKPLLISDTGKMLIKSCYDLDAKIFKESVDEGLLSSVFLNALSRYEVGNPYKKNLNHNTPFRLLLHLLNKLHQNQQTCLSIKEIPILLCWHDNNVDALYEFITALRDKIYELNRVKFSYSDEFIYKKCLKLLQSDNQKRFKMSQITGEAVDEYVRKMRITGLISLRGAGRFIDINRLEAQKVKHILSLNSSFKGNYLDDSDKNRLTFYQYMSQIDSILITQSKKVSDKGIKLIKLREFANSYTINQIQNELKIVCSKSSSNDELLKYIDKPLRFEFLAAIYLCQNFNNLQVLPNYKCDDEGVPTFTASGGVADILAYDKETESYVEVSLIRDRTQTTNEIMPIARHLRENINKSNNNKAKFSLFVAPIIHDDVKRYTRLIKLDESLDIAYYNIDEFVSKVQDSLKIAELNEIVLDR</sequence>